<evidence type="ECO:0000259" key="2">
    <source>
        <dbReference type="Pfam" id="PF22669"/>
    </source>
</evidence>
<feature type="transmembrane region" description="Helical" evidence="1">
    <location>
        <begin position="12"/>
        <end position="31"/>
    </location>
</feature>
<dbReference type="Pfam" id="PF22669">
    <property type="entry name" value="Exo_endo_phos2"/>
    <property type="match status" value="1"/>
</dbReference>
<dbReference type="InterPro" id="IPR000300">
    <property type="entry name" value="IPPc"/>
</dbReference>
<name>A0A4U6D805_9BACT</name>
<dbReference type="EMBL" id="SZVO01000004">
    <property type="protein sequence ID" value="TKT92268.1"/>
    <property type="molecule type" value="Genomic_DNA"/>
</dbReference>
<evidence type="ECO:0000256" key="1">
    <source>
        <dbReference type="SAM" id="Phobius"/>
    </source>
</evidence>
<dbReference type="InterPro" id="IPR036691">
    <property type="entry name" value="Endo/exonu/phosph_ase_sf"/>
</dbReference>
<dbReference type="PANTHER" id="PTHR16320:SF1">
    <property type="entry name" value="SPHINGOMYELINASE DDB_G0288017"/>
    <property type="match status" value="1"/>
</dbReference>
<reference evidence="3 4" key="1">
    <citation type="submission" date="2019-05" db="EMBL/GenBank/DDBJ databases">
        <title>Dyadobacter AR-3-8 sp. nov., isolated from arctic soil.</title>
        <authorList>
            <person name="Chaudhary D.K."/>
        </authorList>
    </citation>
    <scope>NUCLEOTIDE SEQUENCE [LARGE SCALE GENOMIC DNA]</scope>
    <source>
        <strain evidence="3 4">AR-3-8</strain>
    </source>
</reference>
<dbReference type="AlphaFoldDB" id="A0A4U6D805"/>
<keyword evidence="1" id="KW-0472">Membrane</keyword>
<protein>
    <submittedName>
        <fullName evidence="3">Endonuclease</fullName>
    </submittedName>
</protein>
<dbReference type="Proteomes" id="UP000304900">
    <property type="component" value="Unassembled WGS sequence"/>
</dbReference>
<accession>A0A4U6D805</accession>
<dbReference type="GO" id="GO:0004767">
    <property type="term" value="F:sphingomyelin phosphodiesterase activity"/>
    <property type="evidence" value="ECO:0007669"/>
    <property type="project" value="InterPro"/>
</dbReference>
<gene>
    <name evidence="3" type="ORF">FDK13_09820</name>
</gene>
<proteinExistence type="predicted"/>
<evidence type="ECO:0000313" key="4">
    <source>
        <dbReference type="Proteomes" id="UP000304900"/>
    </source>
</evidence>
<dbReference type="Gene3D" id="3.60.10.10">
    <property type="entry name" value="Endonuclease/exonuclease/phosphatase"/>
    <property type="match status" value="1"/>
</dbReference>
<dbReference type="GO" id="GO:0004519">
    <property type="term" value="F:endonuclease activity"/>
    <property type="evidence" value="ECO:0007669"/>
    <property type="project" value="UniProtKB-KW"/>
</dbReference>
<dbReference type="GO" id="GO:0005737">
    <property type="term" value="C:cytoplasm"/>
    <property type="evidence" value="ECO:0007669"/>
    <property type="project" value="TreeGrafter"/>
</dbReference>
<dbReference type="GO" id="GO:0046856">
    <property type="term" value="P:phosphatidylinositol dephosphorylation"/>
    <property type="evidence" value="ECO:0007669"/>
    <property type="project" value="InterPro"/>
</dbReference>
<feature type="domain" description="Inositol polyphosphate-related phosphatase" evidence="2">
    <location>
        <begin position="85"/>
        <end position="230"/>
    </location>
</feature>
<keyword evidence="3" id="KW-0378">Hydrolase</keyword>
<dbReference type="OrthoDB" id="7316663at2"/>
<organism evidence="3 4">
    <name type="scientific">Dyadobacter frigoris</name>
    <dbReference type="NCBI Taxonomy" id="2576211"/>
    <lineage>
        <taxon>Bacteria</taxon>
        <taxon>Pseudomonadati</taxon>
        <taxon>Bacteroidota</taxon>
        <taxon>Cytophagia</taxon>
        <taxon>Cytophagales</taxon>
        <taxon>Spirosomataceae</taxon>
        <taxon>Dyadobacter</taxon>
    </lineage>
</organism>
<dbReference type="SUPFAM" id="SSF56219">
    <property type="entry name" value="DNase I-like"/>
    <property type="match status" value="1"/>
</dbReference>
<keyword evidence="1" id="KW-0812">Transmembrane</keyword>
<keyword evidence="1" id="KW-1133">Transmembrane helix</keyword>
<dbReference type="GO" id="GO:0016791">
    <property type="term" value="F:phosphatase activity"/>
    <property type="evidence" value="ECO:0007669"/>
    <property type="project" value="InterPro"/>
</dbReference>
<keyword evidence="3" id="KW-0540">Nuclease</keyword>
<comment type="caution">
    <text evidence="3">The sequence shown here is derived from an EMBL/GenBank/DDBJ whole genome shotgun (WGS) entry which is preliminary data.</text>
</comment>
<keyword evidence="3" id="KW-0255">Endonuclease</keyword>
<evidence type="ECO:0000313" key="3">
    <source>
        <dbReference type="EMBL" id="TKT92268.1"/>
    </source>
</evidence>
<dbReference type="PANTHER" id="PTHR16320">
    <property type="entry name" value="SPHINGOMYELINASE FAMILY MEMBER"/>
    <property type="match status" value="1"/>
</dbReference>
<keyword evidence="4" id="KW-1185">Reference proteome</keyword>
<sequence length="335" mass="38369">MHIVVWQNRRDTILFFRLLIFIVLWESTLSLNCFAQNSKSILFSSEMKMTEAGAFTVITYNIAGLPEFISSAVTKRSSSIAEIGEKLNRFDIAHVQEDFNYNKYLYNSGNTHPFRTENKGKVPFGDGLNTLSNFPVHDLQRIRWKDCSGTDCLTPKGFSFSRIEVAKDIFIDFYNVHANAWNHNSASAARRKNIKQLSDYIKFNSAENAIIVMGDLNARYCFYNDNISLLSTVNGLTDVWVSEKNEGKFPDLSKDFPSEDILSITDSCETIDKILYKSSSEIDLAVTNYKFENLLFSNAEGLHLSDHIPVSAKFFWKIKRNIRNRVEPILTKNEK</sequence>
<dbReference type="InterPro" id="IPR038772">
    <property type="entry name" value="Sph/SMPD2-like"/>
</dbReference>